<proteinExistence type="predicted"/>
<keyword evidence="2" id="KW-1185">Reference proteome</keyword>
<comment type="caution">
    <text evidence="1">The sequence shown here is derived from an EMBL/GenBank/DDBJ whole genome shotgun (WGS) entry which is preliminary data.</text>
</comment>
<accession>A0ABQ6MXZ1</accession>
<dbReference type="Proteomes" id="UP001165060">
    <property type="component" value="Unassembled WGS sequence"/>
</dbReference>
<organism evidence="1 2">
    <name type="scientific">Tetraparma gracilis</name>
    <dbReference type="NCBI Taxonomy" id="2962635"/>
    <lineage>
        <taxon>Eukaryota</taxon>
        <taxon>Sar</taxon>
        <taxon>Stramenopiles</taxon>
        <taxon>Ochrophyta</taxon>
        <taxon>Bolidophyceae</taxon>
        <taxon>Parmales</taxon>
        <taxon>Triparmaceae</taxon>
        <taxon>Tetraparma</taxon>
    </lineage>
</organism>
<protein>
    <submittedName>
        <fullName evidence="1">Uncharacterized protein</fullName>
    </submittedName>
</protein>
<evidence type="ECO:0000313" key="1">
    <source>
        <dbReference type="EMBL" id="GMI35472.1"/>
    </source>
</evidence>
<reference evidence="1 2" key="1">
    <citation type="journal article" date="2023" name="Commun. Biol.">
        <title>Genome analysis of Parmales, the sister group of diatoms, reveals the evolutionary specialization of diatoms from phago-mixotrophs to photoautotrophs.</title>
        <authorList>
            <person name="Ban H."/>
            <person name="Sato S."/>
            <person name="Yoshikawa S."/>
            <person name="Yamada K."/>
            <person name="Nakamura Y."/>
            <person name="Ichinomiya M."/>
            <person name="Sato N."/>
            <person name="Blanc-Mathieu R."/>
            <person name="Endo H."/>
            <person name="Kuwata A."/>
            <person name="Ogata H."/>
        </authorList>
    </citation>
    <scope>NUCLEOTIDE SEQUENCE [LARGE SCALE GENOMIC DNA]</scope>
</reference>
<evidence type="ECO:0000313" key="2">
    <source>
        <dbReference type="Proteomes" id="UP001165060"/>
    </source>
</evidence>
<name>A0ABQ6MXZ1_9STRA</name>
<sequence>MLSVSAESVVLRMSDLDDPRRSSSFSSTCSTQLRAFSSFGSGWSTEGKNRSWWREWFRGQFKRFRRNAKDKELKEAVYQAELSYLEGRLGAADKASLEKIVAHLAGN</sequence>
<dbReference type="EMBL" id="BRYB01004708">
    <property type="protein sequence ID" value="GMI35472.1"/>
    <property type="molecule type" value="Genomic_DNA"/>
</dbReference>
<gene>
    <name evidence="1" type="ORF">TeGR_g7648</name>
</gene>